<dbReference type="PANTHER" id="PTHR12558">
    <property type="entry name" value="CELL DIVISION CYCLE 16,23,27"/>
    <property type="match status" value="1"/>
</dbReference>
<dbReference type="Pfam" id="PF13432">
    <property type="entry name" value="TPR_16"/>
    <property type="match status" value="2"/>
</dbReference>
<sequence>MNHPLVRAARALTLSALVVATPMALPAQNVTGFTGAYLAARSADQNADFKALVEYGSRALAQRPDNPGIMEGLLIAHLGLGQIDEAVPIARRLADISPENELGQLVLLGDAMGREDWASVQETLDGTFSVGGLMDPLILAWAAIGEGQMSRALEIFDELAQDEVARQVSAFQKAQALAYVGDFEGAARILSGDEVDLELNRSGVIAYAQILSQLERNQDAVDMIDERLPNTGDEEIETLREELSAGKPIEFDAIRSPKDGLSALFYNVGEVLADEANPSLVLIYARLAQHLNPDNVSATLLTAGVFESMMNHELAVETYSLVAPDSRAWPQAMLGKALALRRSDRTEEAITTLQEVADAYPNLAPIHVALGDEFRFGERWEEATLAYDTAIALYETEVPQQWAVYFSRGITNERMGAWDEAEADFLKALELQPDQPAVLNYLGYSYVERREKLDTALEMIRTAVEARPDEGYIIDSLGWVYYRLGRYRDAVEPMEKAVQLMPVDPVVNDHLGDVYWAVGRTREAEFQWARALSFITDDTDLEEVKPDRIRRKLEVGLDKVLEEEGADPIEYEERAAVQ</sequence>
<organism evidence="3 4">
    <name type="scientific">Maritimibacter dapengensis</name>
    <dbReference type="NCBI Taxonomy" id="2836868"/>
    <lineage>
        <taxon>Bacteria</taxon>
        <taxon>Pseudomonadati</taxon>
        <taxon>Pseudomonadota</taxon>
        <taxon>Alphaproteobacteria</taxon>
        <taxon>Rhodobacterales</taxon>
        <taxon>Roseobacteraceae</taxon>
        <taxon>Maritimibacter</taxon>
    </lineage>
</organism>
<reference evidence="3 4" key="1">
    <citation type="submission" date="2021-05" db="EMBL/GenBank/DDBJ databases">
        <title>Culturable bacteria isolated from Daya Bay.</title>
        <authorList>
            <person name="Zheng W."/>
            <person name="Yu S."/>
            <person name="Huang Y."/>
        </authorList>
    </citation>
    <scope>NUCLEOTIDE SEQUENCE [LARGE SCALE GENOMIC DNA]</scope>
    <source>
        <strain evidence="3 4">DP4N28-5</strain>
    </source>
</reference>
<dbReference type="SMART" id="SM00028">
    <property type="entry name" value="TPR"/>
    <property type="match status" value="7"/>
</dbReference>
<evidence type="ECO:0000256" key="1">
    <source>
        <dbReference type="PROSITE-ProRule" id="PRU00339"/>
    </source>
</evidence>
<dbReference type="PROSITE" id="PS50005">
    <property type="entry name" value="TPR"/>
    <property type="match status" value="2"/>
</dbReference>
<dbReference type="PANTHER" id="PTHR12558:SF13">
    <property type="entry name" value="CELL DIVISION CYCLE PROTEIN 27 HOMOLOG"/>
    <property type="match status" value="1"/>
</dbReference>
<comment type="caution">
    <text evidence="3">The sequence shown here is derived from an EMBL/GenBank/DDBJ whole genome shotgun (WGS) entry which is preliminary data.</text>
</comment>
<feature type="repeat" description="TPR" evidence="1">
    <location>
        <begin position="402"/>
        <end position="435"/>
    </location>
</feature>
<keyword evidence="1" id="KW-0802">TPR repeat</keyword>
<evidence type="ECO:0000256" key="2">
    <source>
        <dbReference type="SAM" id="SignalP"/>
    </source>
</evidence>
<feature type="repeat" description="TPR" evidence="1">
    <location>
        <begin position="471"/>
        <end position="504"/>
    </location>
</feature>
<evidence type="ECO:0000313" key="3">
    <source>
        <dbReference type="EMBL" id="MBV7379743.1"/>
    </source>
</evidence>
<name>A0ABS6T4V4_9RHOB</name>
<keyword evidence="2" id="KW-0732">Signal</keyword>
<keyword evidence="4" id="KW-1185">Reference proteome</keyword>
<dbReference type="EMBL" id="JAHUZE010000003">
    <property type="protein sequence ID" value="MBV7379743.1"/>
    <property type="molecule type" value="Genomic_DNA"/>
</dbReference>
<evidence type="ECO:0000313" key="4">
    <source>
        <dbReference type="Proteomes" id="UP000756530"/>
    </source>
</evidence>
<accession>A0ABS6T4V4</accession>
<dbReference type="Pfam" id="PF13174">
    <property type="entry name" value="TPR_6"/>
    <property type="match status" value="1"/>
</dbReference>
<protein>
    <submittedName>
        <fullName evidence="3">Tetratricopeptide repeat protein</fullName>
    </submittedName>
</protein>
<dbReference type="Proteomes" id="UP000756530">
    <property type="component" value="Unassembled WGS sequence"/>
</dbReference>
<gene>
    <name evidence="3" type="ORF">KJP28_12490</name>
</gene>
<feature type="signal peptide" evidence="2">
    <location>
        <begin position="1"/>
        <end position="27"/>
    </location>
</feature>
<dbReference type="InterPro" id="IPR019734">
    <property type="entry name" value="TPR_rpt"/>
</dbReference>
<feature type="chain" id="PRO_5045128907" evidence="2">
    <location>
        <begin position="28"/>
        <end position="578"/>
    </location>
</feature>
<proteinExistence type="predicted"/>
<dbReference type="RefSeq" id="WP_218392937.1">
    <property type="nucleotide sequence ID" value="NZ_JAHUZE010000003.1"/>
</dbReference>